<evidence type="ECO:0000313" key="7">
    <source>
        <dbReference type="Proteomes" id="UP000306808"/>
    </source>
</evidence>
<dbReference type="InterPro" id="IPR050883">
    <property type="entry name" value="PNGase"/>
</dbReference>
<feature type="domain" description="Glycosyl hydrolase family 92 N-terminal" evidence="5">
    <location>
        <begin position="27"/>
        <end position="200"/>
    </location>
</feature>
<organism evidence="6 7">
    <name type="scientific">Sphingobacterium olei</name>
    <dbReference type="NCBI Taxonomy" id="2571155"/>
    <lineage>
        <taxon>Bacteria</taxon>
        <taxon>Pseudomonadati</taxon>
        <taxon>Bacteroidota</taxon>
        <taxon>Sphingobacteriia</taxon>
        <taxon>Sphingobacteriales</taxon>
        <taxon>Sphingobacteriaceae</taxon>
        <taxon>Sphingobacterium</taxon>
    </lineage>
</organism>
<accession>A0A4U0P092</accession>
<dbReference type="Gene3D" id="1.20.1050.60">
    <property type="entry name" value="alpha-1,2-mannosidase"/>
    <property type="match status" value="1"/>
</dbReference>
<keyword evidence="7" id="KW-1185">Reference proteome</keyword>
<dbReference type="SUPFAM" id="SSF48208">
    <property type="entry name" value="Six-hairpin glycosidases"/>
    <property type="match status" value="1"/>
</dbReference>
<dbReference type="Gene3D" id="3.30.2080.10">
    <property type="entry name" value="GH92 mannosidase domain"/>
    <property type="match status" value="1"/>
</dbReference>
<reference evidence="6 7" key="1">
    <citation type="submission" date="2019-04" db="EMBL/GenBank/DDBJ databases">
        <title>Sphingobacterium olei sp. nov., isolated from oil-contaminated soil.</title>
        <authorList>
            <person name="Liu B."/>
        </authorList>
    </citation>
    <scope>NUCLEOTIDE SEQUENCE [LARGE SCALE GENOMIC DNA]</scope>
    <source>
        <strain evidence="6 7">HAL-9</strain>
    </source>
</reference>
<dbReference type="OrthoDB" id="9758101at2"/>
<dbReference type="InterPro" id="IPR014718">
    <property type="entry name" value="GH-type_carb-bd"/>
</dbReference>
<dbReference type="Pfam" id="PF17678">
    <property type="entry name" value="Glyco_hydro_92N"/>
    <property type="match status" value="1"/>
</dbReference>
<comment type="subunit">
    <text evidence="2">Monomer.</text>
</comment>
<evidence type="ECO:0000259" key="4">
    <source>
        <dbReference type="Pfam" id="PF07971"/>
    </source>
</evidence>
<feature type="domain" description="Glycosyl hydrolase family 92" evidence="4">
    <location>
        <begin position="236"/>
        <end position="397"/>
    </location>
</feature>
<evidence type="ECO:0000313" key="6">
    <source>
        <dbReference type="EMBL" id="TJZ60440.1"/>
    </source>
</evidence>
<dbReference type="GO" id="GO:0030246">
    <property type="term" value="F:carbohydrate binding"/>
    <property type="evidence" value="ECO:0007669"/>
    <property type="project" value="InterPro"/>
</dbReference>
<gene>
    <name evidence="6" type="ORF">FAZ15_10580</name>
</gene>
<dbReference type="GO" id="GO:0006516">
    <property type="term" value="P:glycoprotein catabolic process"/>
    <property type="evidence" value="ECO:0007669"/>
    <property type="project" value="TreeGrafter"/>
</dbReference>
<keyword evidence="3" id="KW-0106">Calcium</keyword>
<dbReference type="Pfam" id="PF07971">
    <property type="entry name" value="Glyco_hydro_92"/>
    <property type="match status" value="2"/>
</dbReference>
<name>A0A4U0P092_9SPHI</name>
<dbReference type="Proteomes" id="UP000306808">
    <property type="component" value="Unassembled WGS sequence"/>
</dbReference>
<keyword evidence="6" id="KW-0378">Hydrolase</keyword>
<evidence type="ECO:0000256" key="1">
    <source>
        <dbReference type="ARBA" id="ARBA00001913"/>
    </source>
</evidence>
<evidence type="ECO:0000256" key="3">
    <source>
        <dbReference type="ARBA" id="ARBA00022837"/>
    </source>
</evidence>
<comment type="caution">
    <text evidence="6">The sequence shown here is derived from an EMBL/GenBank/DDBJ whole genome shotgun (WGS) entry which is preliminary data.</text>
</comment>
<dbReference type="Gene3D" id="2.70.98.10">
    <property type="match status" value="1"/>
</dbReference>
<sequence length="684" mass="77960">MKNYFSGFFLLSLLYLHMNVWAQSEKVNVFLGSSGDHGQLSPAASSPFHQLSIVPQTLPTLHMGYEYLAKEIVGFTHNRFEGVGCKGSGGLILVKPFLGDKDTKIPLQKRGEKASPGSYEIEFKEGIGAKIAVDGNFGIHEYTFPKGKKGLSIDLAHAFNGAFVNNKYEIKDGLILGALRAKTTCNVGIYTIYYAISLNHVVDMAVEGDKLRMHLADNVEKSEFRIAFSAVDIAYARKTLEDHNTIDYARLKQKTVANWDRYLSAIQVEGDPEREKLFYSLFYRTMQSPYKISEADGKYRGTDGEIHQDELPRFHGWAIWDNYKTQLPLLELTFPQYYQAIVSSVSDLYRYGKYDFAGPHEPANSVRTEHAAVVLLDAKGKGYEIHLDEIRDSLIKDTSRFDFSKPDKYLEAAYDMWTMSQLFEGEESDHYFNRAMTYKKVWEKHFKDLKRNDVDRMSARDMYQGTIRQYRWNVPFDVSGLVKLAGGKTAFTQQLDDFFDNHYFNRANEPDMQSPTLYYASAKPWRYQSLVHELALDTVIQYYFNDNSRGIDAHIDRIYKNEPKAFVRTMDDDAGAMSGWFVMTAIGLHQPLVGEPIYYLNVPFFSKVTLANNGKPLVIKVLNFSDRNRYIKSVKLNGKDLGRVWMKHEELAAGGELVIEASNQSTTYGFDSIWISNANIKGGS</sequence>
<dbReference type="GO" id="GO:0005829">
    <property type="term" value="C:cytosol"/>
    <property type="evidence" value="ECO:0007669"/>
    <property type="project" value="TreeGrafter"/>
</dbReference>
<proteinExistence type="predicted"/>
<dbReference type="EMBL" id="SUME01000004">
    <property type="protein sequence ID" value="TJZ60440.1"/>
    <property type="molecule type" value="Genomic_DNA"/>
</dbReference>
<dbReference type="InterPro" id="IPR041371">
    <property type="entry name" value="GH92_N"/>
</dbReference>
<protein>
    <submittedName>
        <fullName evidence="6">Glycoside hydrolase family 92 protein</fullName>
    </submittedName>
</protein>
<evidence type="ECO:0000259" key="5">
    <source>
        <dbReference type="Pfam" id="PF17678"/>
    </source>
</evidence>
<dbReference type="RefSeq" id="WP_136901288.1">
    <property type="nucleotide sequence ID" value="NZ_SUME01000004.1"/>
</dbReference>
<dbReference type="Gene3D" id="1.20.1610.10">
    <property type="entry name" value="alpha-1,2-mannosidases domains"/>
    <property type="match status" value="1"/>
</dbReference>
<feature type="domain" description="Glycosyl hydrolase family 92" evidence="4">
    <location>
        <begin position="408"/>
        <end position="660"/>
    </location>
</feature>
<comment type="cofactor">
    <cofactor evidence="1">
        <name>Ca(2+)</name>
        <dbReference type="ChEBI" id="CHEBI:29108"/>
    </cofactor>
</comment>
<evidence type="ECO:0000256" key="2">
    <source>
        <dbReference type="ARBA" id="ARBA00011245"/>
    </source>
</evidence>
<dbReference type="InterPro" id="IPR008928">
    <property type="entry name" value="6-hairpin_glycosidase_sf"/>
</dbReference>
<dbReference type="GO" id="GO:0005975">
    <property type="term" value="P:carbohydrate metabolic process"/>
    <property type="evidence" value="ECO:0007669"/>
    <property type="project" value="InterPro"/>
</dbReference>
<dbReference type="InterPro" id="IPR012939">
    <property type="entry name" value="Glyco_hydro_92"/>
</dbReference>
<dbReference type="PANTHER" id="PTHR12143">
    <property type="entry name" value="PEPTIDE N-GLYCANASE PNGASE -RELATED"/>
    <property type="match status" value="1"/>
</dbReference>
<dbReference type="GO" id="GO:0000224">
    <property type="term" value="F:peptide-N4-(N-acetyl-beta-glucosaminyl)asparagine amidase activity"/>
    <property type="evidence" value="ECO:0007669"/>
    <property type="project" value="TreeGrafter"/>
</dbReference>
<dbReference type="AlphaFoldDB" id="A0A4U0P092"/>
<dbReference type="PANTHER" id="PTHR12143:SF39">
    <property type="entry name" value="SECRETED PROTEIN"/>
    <property type="match status" value="1"/>
</dbReference>